<name>A0A846X6K8_9ACTN</name>
<dbReference type="RefSeq" id="WP_168547181.1">
    <property type="nucleotide sequence ID" value="NZ_BAAAKS010000015.1"/>
</dbReference>
<feature type="region of interest" description="Disordered" evidence="1">
    <location>
        <begin position="1"/>
        <end position="22"/>
    </location>
</feature>
<dbReference type="SUPFAM" id="SSF53335">
    <property type="entry name" value="S-adenosyl-L-methionine-dependent methyltransferases"/>
    <property type="match status" value="1"/>
</dbReference>
<proteinExistence type="predicted"/>
<evidence type="ECO:0000313" key="3">
    <source>
        <dbReference type="Proteomes" id="UP000582646"/>
    </source>
</evidence>
<gene>
    <name evidence="2" type="ORF">HF999_17785</name>
</gene>
<evidence type="ECO:0000256" key="1">
    <source>
        <dbReference type="SAM" id="MobiDB-lite"/>
    </source>
</evidence>
<dbReference type="GO" id="GO:0032259">
    <property type="term" value="P:methylation"/>
    <property type="evidence" value="ECO:0007669"/>
    <property type="project" value="UniProtKB-KW"/>
</dbReference>
<dbReference type="InterPro" id="IPR029063">
    <property type="entry name" value="SAM-dependent_MTases_sf"/>
</dbReference>
<dbReference type="GO" id="GO:0008168">
    <property type="term" value="F:methyltransferase activity"/>
    <property type="evidence" value="ECO:0007669"/>
    <property type="project" value="UniProtKB-KW"/>
</dbReference>
<reference evidence="2 3" key="1">
    <citation type="submission" date="2020-04" db="EMBL/GenBank/DDBJ databases">
        <title>MicrobeNet Type strains.</title>
        <authorList>
            <person name="Nicholson A.C."/>
        </authorList>
    </citation>
    <scope>NUCLEOTIDE SEQUENCE [LARGE SCALE GENOMIC DNA]</scope>
    <source>
        <strain evidence="2 3">DSM 44113</strain>
    </source>
</reference>
<keyword evidence="3" id="KW-1185">Reference proteome</keyword>
<sequence>MPGPEGRSTHRPEGRITRGTTGLNRLRRSDRWSAHSPAVTAALAGPSPLAVDVGYGARPDTTLEWASWLRRVAPGVQVTGLEIDPARVVPGRDGVEFARGGFELAGLRPNLVRAFNVLRQYDETEVADAWAMVTSRLAPGGVFIEGTCDELGRRCCWLTLDSSGPRTLTLAWHPGFTDHPSDLAERLPKALIHHNVPGERIHDLLALADRCWDESAGYAPYGNRVRWRAAGASLAQRTDGAARPPRRRVRDNLLTVDWDLVAPLSPRSPEGR</sequence>
<feature type="compositionally biased region" description="Basic and acidic residues" evidence="1">
    <location>
        <begin position="7"/>
        <end position="16"/>
    </location>
</feature>
<comment type="caution">
    <text evidence="2">The sequence shown here is derived from an EMBL/GenBank/DDBJ whole genome shotgun (WGS) entry which is preliminary data.</text>
</comment>
<dbReference type="Proteomes" id="UP000582646">
    <property type="component" value="Unassembled WGS sequence"/>
</dbReference>
<organism evidence="2 3">
    <name type="scientific">Tsukamurella spumae</name>
    <dbReference type="NCBI Taxonomy" id="44753"/>
    <lineage>
        <taxon>Bacteria</taxon>
        <taxon>Bacillati</taxon>
        <taxon>Actinomycetota</taxon>
        <taxon>Actinomycetes</taxon>
        <taxon>Mycobacteriales</taxon>
        <taxon>Tsukamurellaceae</taxon>
        <taxon>Tsukamurella</taxon>
    </lineage>
</organism>
<keyword evidence="2" id="KW-0808">Transferase</keyword>
<keyword evidence="2" id="KW-0489">Methyltransferase</keyword>
<dbReference type="EMBL" id="JAAXOQ010000028">
    <property type="protein sequence ID" value="NKY20215.1"/>
    <property type="molecule type" value="Genomic_DNA"/>
</dbReference>
<evidence type="ECO:0000313" key="2">
    <source>
        <dbReference type="EMBL" id="NKY20215.1"/>
    </source>
</evidence>
<dbReference type="AlphaFoldDB" id="A0A846X6K8"/>
<protein>
    <submittedName>
        <fullName evidence="2">Class I SAM-dependent methyltransferase</fullName>
    </submittedName>
</protein>
<accession>A0A846X6K8</accession>